<evidence type="ECO:0000313" key="8">
    <source>
        <dbReference type="EMBL" id="KPH78859.1"/>
    </source>
</evidence>
<feature type="transmembrane region" description="Helical" evidence="7">
    <location>
        <begin position="249"/>
        <end position="270"/>
    </location>
</feature>
<dbReference type="Gene3D" id="1.10.3470.10">
    <property type="entry name" value="ABC transporter involved in vitamin B12 uptake, BtuC"/>
    <property type="match status" value="1"/>
</dbReference>
<dbReference type="InterPro" id="IPR037294">
    <property type="entry name" value="ABC_BtuC-like"/>
</dbReference>
<proteinExistence type="inferred from homology"/>
<dbReference type="Pfam" id="PF00950">
    <property type="entry name" value="ABC-3"/>
    <property type="match status" value="1"/>
</dbReference>
<comment type="caution">
    <text evidence="8">The sequence shown here is derived from an EMBL/GenBank/DDBJ whole genome shotgun (WGS) entry which is preliminary data.</text>
</comment>
<evidence type="ECO:0000256" key="5">
    <source>
        <dbReference type="ARBA" id="ARBA00023136"/>
    </source>
</evidence>
<dbReference type="Proteomes" id="UP000037822">
    <property type="component" value="Unassembled WGS sequence"/>
</dbReference>
<dbReference type="EMBL" id="LGSZ01000053">
    <property type="protein sequence ID" value="KPH78859.1"/>
    <property type="molecule type" value="Genomic_DNA"/>
</dbReference>
<feature type="transmembrane region" description="Helical" evidence="7">
    <location>
        <begin position="134"/>
        <end position="154"/>
    </location>
</feature>
<keyword evidence="9" id="KW-1185">Reference proteome</keyword>
<feature type="transmembrane region" description="Helical" evidence="7">
    <location>
        <begin position="174"/>
        <end position="192"/>
    </location>
</feature>
<evidence type="ECO:0000256" key="2">
    <source>
        <dbReference type="ARBA" id="ARBA00008034"/>
    </source>
</evidence>
<dbReference type="GO" id="GO:0043190">
    <property type="term" value="C:ATP-binding cassette (ABC) transporter complex"/>
    <property type="evidence" value="ECO:0007669"/>
    <property type="project" value="InterPro"/>
</dbReference>
<comment type="subcellular location">
    <subcellularLocation>
        <location evidence="6">Cell membrane</location>
        <topology evidence="6">Multi-pass membrane protein</topology>
    </subcellularLocation>
    <subcellularLocation>
        <location evidence="1">Membrane</location>
        <topology evidence="1">Multi-pass membrane protein</topology>
    </subcellularLocation>
</comment>
<evidence type="ECO:0000256" key="7">
    <source>
        <dbReference type="SAM" id="Phobius"/>
    </source>
</evidence>
<dbReference type="GO" id="GO:0071281">
    <property type="term" value="P:cellular response to iron ion"/>
    <property type="evidence" value="ECO:0007669"/>
    <property type="project" value="UniProtKB-ARBA"/>
</dbReference>
<organism evidence="8 9">
    <name type="scientific">Bosea vaviloviae</name>
    <dbReference type="NCBI Taxonomy" id="1526658"/>
    <lineage>
        <taxon>Bacteria</taxon>
        <taxon>Pseudomonadati</taxon>
        <taxon>Pseudomonadota</taxon>
        <taxon>Alphaproteobacteria</taxon>
        <taxon>Hyphomicrobiales</taxon>
        <taxon>Boseaceae</taxon>
        <taxon>Bosea</taxon>
    </lineage>
</organism>
<dbReference type="PATRIC" id="fig|1526658.3.peg.1570"/>
<evidence type="ECO:0000256" key="1">
    <source>
        <dbReference type="ARBA" id="ARBA00004141"/>
    </source>
</evidence>
<dbReference type="SUPFAM" id="SSF81345">
    <property type="entry name" value="ABC transporter involved in vitamin B12 uptake, BtuC"/>
    <property type="match status" value="1"/>
</dbReference>
<evidence type="ECO:0000313" key="9">
    <source>
        <dbReference type="Proteomes" id="UP000037822"/>
    </source>
</evidence>
<feature type="transmembrane region" description="Helical" evidence="7">
    <location>
        <begin position="198"/>
        <end position="216"/>
    </location>
</feature>
<dbReference type="PANTHER" id="PTHR30477:SF24">
    <property type="entry name" value="IRON TRANSPORT SYSTEM MEMBRANE PROTEIN HI_0359-RELATED"/>
    <property type="match status" value="1"/>
</dbReference>
<feature type="transmembrane region" description="Helical" evidence="7">
    <location>
        <begin position="223"/>
        <end position="243"/>
    </location>
</feature>
<evidence type="ECO:0000256" key="6">
    <source>
        <dbReference type="RuleBase" id="RU003943"/>
    </source>
</evidence>
<dbReference type="AlphaFoldDB" id="A0A0N0MAN9"/>
<evidence type="ECO:0000256" key="3">
    <source>
        <dbReference type="ARBA" id="ARBA00022692"/>
    </source>
</evidence>
<dbReference type="FunFam" id="1.10.3470.10:FF:000003">
    <property type="entry name" value="Iron ABC transporter permease SitD"/>
    <property type="match status" value="1"/>
</dbReference>
<keyword evidence="6" id="KW-0813">Transport</keyword>
<keyword evidence="4 7" id="KW-1133">Transmembrane helix</keyword>
<keyword evidence="3 6" id="KW-0812">Transmembrane</keyword>
<dbReference type="InterPro" id="IPR001626">
    <property type="entry name" value="ABC_TroCD"/>
</dbReference>
<keyword evidence="5 7" id="KW-0472">Membrane</keyword>
<sequence>MSLIEAWLIAPLSHEFMQRGLVVAVLVGVVCAVLSCFLILKGWSLMGDAVSHAVLPGIVLAQVAGLPLAAGAFVAGLGCAVSIGYLKENSRVKEDTVMGIVFSGMFALGLVMFVKVDSDQHLLHVLFGNMLGVRWADIAETAAIAVPTIAVMLAKRRDFLLLAFDPAHARAIGLPVRLLNFGLLMLLALTIVAALKAVGIILVVAMLIAPGAIGFLTTRRFDAMLAVAITAATVSSVIGTILSFHLDGATGPCIVVVQAVFFLIALGLNLRRQARRAALA</sequence>
<feature type="transmembrane region" description="Helical" evidence="7">
    <location>
        <begin position="97"/>
        <end position="114"/>
    </location>
</feature>
<feature type="transmembrane region" description="Helical" evidence="7">
    <location>
        <begin position="60"/>
        <end position="85"/>
    </location>
</feature>
<dbReference type="PANTHER" id="PTHR30477">
    <property type="entry name" value="ABC-TRANSPORTER METAL-BINDING PROTEIN"/>
    <property type="match status" value="1"/>
</dbReference>
<dbReference type="RefSeq" id="WP_054210970.1">
    <property type="nucleotide sequence ID" value="NZ_LGSZ01000053.1"/>
</dbReference>
<comment type="similarity">
    <text evidence="2 6">Belongs to the ABC-3 integral membrane protein family.</text>
</comment>
<dbReference type="GO" id="GO:0010043">
    <property type="term" value="P:response to zinc ion"/>
    <property type="evidence" value="ECO:0007669"/>
    <property type="project" value="TreeGrafter"/>
</dbReference>
<reference evidence="8 9" key="1">
    <citation type="submission" date="2015-07" db="EMBL/GenBank/DDBJ databases">
        <title>Whole genome sequencing of Bosea vaviloviae isolated from cave pool.</title>
        <authorList>
            <person name="Tan N.E.H."/>
            <person name="Lee Y.P."/>
            <person name="Gan H.M."/>
            <person name="Barton H."/>
            <person name="Savka M.A."/>
        </authorList>
    </citation>
    <scope>NUCLEOTIDE SEQUENCE [LARGE SCALE GENOMIC DNA]</scope>
    <source>
        <strain evidence="8 9">SD260</strain>
    </source>
</reference>
<gene>
    <name evidence="8" type="ORF">AE618_20755</name>
</gene>
<feature type="transmembrane region" description="Helical" evidence="7">
    <location>
        <begin position="21"/>
        <end position="40"/>
    </location>
</feature>
<name>A0A0N0MAN9_9HYPH</name>
<evidence type="ECO:0000256" key="4">
    <source>
        <dbReference type="ARBA" id="ARBA00022989"/>
    </source>
</evidence>
<protein>
    <submittedName>
        <fullName evidence="8">Iron ABC transporter permease</fullName>
    </submittedName>
</protein>
<accession>A0A0N0MAN9</accession>
<dbReference type="OrthoDB" id="9804300at2"/>
<dbReference type="GO" id="GO:0055085">
    <property type="term" value="P:transmembrane transport"/>
    <property type="evidence" value="ECO:0007669"/>
    <property type="project" value="InterPro"/>
</dbReference>
<dbReference type="CDD" id="cd06550">
    <property type="entry name" value="TM_ABC_iron-siderophores_like"/>
    <property type="match status" value="1"/>
</dbReference>